<dbReference type="GO" id="GO:0005886">
    <property type="term" value="C:plasma membrane"/>
    <property type="evidence" value="ECO:0007669"/>
    <property type="project" value="UniProtKB-SubCell"/>
</dbReference>
<dbReference type="Gene3D" id="3.30.565.10">
    <property type="entry name" value="Histidine kinase-like ATPase, C-terminal domain"/>
    <property type="match status" value="1"/>
</dbReference>
<dbReference type="PANTHER" id="PTHR43547:SF2">
    <property type="entry name" value="HYBRID SIGNAL TRANSDUCTION HISTIDINE KINASE C"/>
    <property type="match status" value="1"/>
</dbReference>
<evidence type="ECO:0000256" key="5">
    <source>
        <dbReference type="ARBA" id="ARBA00022679"/>
    </source>
</evidence>
<evidence type="ECO:0000259" key="9">
    <source>
        <dbReference type="PROSITE" id="PS50110"/>
    </source>
</evidence>
<protein>
    <recommendedName>
        <fullName evidence="3">histidine kinase</fullName>
        <ecNumber evidence="3">2.7.13.3</ecNumber>
    </recommendedName>
</protein>
<dbReference type="InterPro" id="IPR036890">
    <property type="entry name" value="HATPase_C_sf"/>
</dbReference>
<dbReference type="InterPro" id="IPR036097">
    <property type="entry name" value="HisK_dim/P_sf"/>
</dbReference>
<dbReference type="AlphaFoldDB" id="A0A329BDU8"/>
<proteinExistence type="predicted"/>
<dbReference type="CDD" id="cd17580">
    <property type="entry name" value="REC_2_DhkD-like"/>
    <property type="match status" value="1"/>
</dbReference>
<dbReference type="Gene3D" id="1.10.287.130">
    <property type="match status" value="1"/>
</dbReference>
<dbReference type="Proteomes" id="UP000248918">
    <property type="component" value="Unassembled WGS sequence"/>
</dbReference>
<evidence type="ECO:0000256" key="3">
    <source>
        <dbReference type="ARBA" id="ARBA00012438"/>
    </source>
</evidence>
<dbReference type="EC" id="2.7.13.3" evidence="3"/>
<sequence length="569" mass="60943">MASNRKFAQTEELSRRPARPADYAAENGALLRLARAQSKPRARLLQEIADAALMLCDAGSSGISLMEGLGSQRQFRWLAVAGLCAGLEGRTTAWADCPCRLVLESGASQLFVRPQGQFPSLRFPGVDIAEGLVVPIPTDTGFVGAIWVMSHASTRQFDLEDVRLLTDLAVSAGAALTTVDARETSEESERRHSEFIAMLGHELRNPMAPIDSAIGAARQLCPDNERAVDVLTIAQRQMRHLRTLVDDLLDAARLRHGKLAIRHTDTSLNEIAFDAVTAVKHHIQSRRHALRLTGLETPVLVRADHVRLSQVLGNLLSNAAKYTPIGGTIDLAVQIAAENGDPQQHGVVVIDVSDNGIGIDSAVQPHVFELFAQSARGNARAEGGLGIGLAVAKRMVELHGGTISLQSEGNGTGTTVTLRLPILRSSDAPSATLKAPQTISLAPVRVLLVDDNADALQSLGMLLELEGHQVTLCGSGREAIQLMQETLPEVAIVDVGMPDMDGFDVARAVRADSRLNDIMLLALTGYAAESDKSRALAAGFDFHLTKPLSLEKLQQLLSNRAEGKPLGLV</sequence>
<dbReference type="CDD" id="cd00082">
    <property type="entry name" value="HisKA"/>
    <property type="match status" value="1"/>
</dbReference>
<dbReference type="InterPro" id="IPR003661">
    <property type="entry name" value="HisK_dim/P_dom"/>
</dbReference>
<dbReference type="OrthoDB" id="9768069at2"/>
<dbReference type="PRINTS" id="PR00344">
    <property type="entry name" value="BCTRLSENSOR"/>
</dbReference>
<dbReference type="FunFam" id="3.30.565.10:FF:000006">
    <property type="entry name" value="Sensor histidine kinase WalK"/>
    <property type="match status" value="1"/>
</dbReference>
<keyword evidence="6" id="KW-0418">Kinase</keyword>
<dbReference type="SMART" id="SM00387">
    <property type="entry name" value="HATPase_c"/>
    <property type="match status" value="1"/>
</dbReference>
<organism evidence="10 11">
    <name type="scientific">Paraburkholderia bryophila</name>
    <dbReference type="NCBI Taxonomy" id="420952"/>
    <lineage>
        <taxon>Bacteria</taxon>
        <taxon>Pseudomonadati</taxon>
        <taxon>Pseudomonadota</taxon>
        <taxon>Betaproteobacteria</taxon>
        <taxon>Burkholderiales</taxon>
        <taxon>Burkholderiaceae</taxon>
        <taxon>Paraburkholderia</taxon>
    </lineage>
</organism>
<dbReference type="SUPFAM" id="SSF52172">
    <property type="entry name" value="CheY-like"/>
    <property type="match status" value="1"/>
</dbReference>
<dbReference type="RefSeq" id="WP_111934922.1">
    <property type="nucleotide sequence ID" value="NZ_CADFFP010000032.1"/>
</dbReference>
<dbReference type="Gene3D" id="3.30.450.40">
    <property type="match status" value="1"/>
</dbReference>
<dbReference type="Pfam" id="PF00072">
    <property type="entry name" value="Response_reg"/>
    <property type="match status" value="1"/>
</dbReference>
<dbReference type="SUPFAM" id="SSF47384">
    <property type="entry name" value="Homodimeric domain of signal transducing histidine kinase"/>
    <property type="match status" value="1"/>
</dbReference>
<evidence type="ECO:0000256" key="4">
    <source>
        <dbReference type="ARBA" id="ARBA00022553"/>
    </source>
</evidence>
<evidence type="ECO:0000256" key="2">
    <source>
        <dbReference type="ARBA" id="ARBA00004429"/>
    </source>
</evidence>
<dbReference type="PROSITE" id="PS50109">
    <property type="entry name" value="HIS_KIN"/>
    <property type="match status" value="1"/>
</dbReference>
<keyword evidence="5" id="KW-0808">Transferase</keyword>
<dbReference type="SMART" id="SM00448">
    <property type="entry name" value="REC"/>
    <property type="match status" value="1"/>
</dbReference>
<accession>A0A329BDU8</accession>
<dbReference type="InterPro" id="IPR004358">
    <property type="entry name" value="Sig_transdc_His_kin-like_C"/>
</dbReference>
<evidence type="ECO:0000259" key="8">
    <source>
        <dbReference type="PROSITE" id="PS50109"/>
    </source>
</evidence>
<dbReference type="Pfam" id="PF00512">
    <property type="entry name" value="HisKA"/>
    <property type="match status" value="1"/>
</dbReference>
<dbReference type="InterPro" id="IPR011006">
    <property type="entry name" value="CheY-like_superfamily"/>
</dbReference>
<reference evidence="10 11" key="1">
    <citation type="submission" date="2018-06" db="EMBL/GenBank/DDBJ databases">
        <title>Genomic Encyclopedia of Type Strains, Phase III (KMG-III): the genomes of soil and plant-associated and newly described type strains.</title>
        <authorList>
            <person name="Whitman W."/>
        </authorList>
    </citation>
    <scope>NUCLEOTIDE SEQUENCE [LARGE SCALE GENOMIC DNA]</scope>
    <source>
        <strain evidence="10 11">LMG 23644</strain>
    </source>
</reference>
<dbReference type="Pfam" id="PF02518">
    <property type="entry name" value="HATPase_c"/>
    <property type="match status" value="1"/>
</dbReference>
<gene>
    <name evidence="10" type="ORF">BX591_13113</name>
</gene>
<dbReference type="InterPro" id="IPR003594">
    <property type="entry name" value="HATPase_dom"/>
</dbReference>
<dbReference type="InterPro" id="IPR005467">
    <property type="entry name" value="His_kinase_dom"/>
</dbReference>
<dbReference type="PROSITE" id="PS50110">
    <property type="entry name" value="RESPONSE_REGULATORY"/>
    <property type="match status" value="1"/>
</dbReference>
<keyword evidence="4 7" id="KW-0597">Phosphoprotein</keyword>
<dbReference type="SUPFAM" id="SSF55781">
    <property type="entry name" value="GAF domain-like"/>
    <property type="match status" value="1"/>
</dbReference>
<evidence type="ECO:0000313" key="10">
    <source>
        <dbReference type="EMBL" id="RAS21053.1"/>
    </source>
</evidence>
<dbReference type="Gene3D" id="3.40.50.2300">
    <property type="match status" value="1"/>
</dbReference>
<evidence type="ECO:0000256" key="6">
    <source>
        <dbReference type="ARBA" id="ARBA00022777"/>
    </source>
</evidence>
<evidence type="ECO:0000313" key="11">
    <source>
        <dbReference type="Proteomes" id="UP000248918"/>
    </source>
</evidence>
<dbReference type="InterPro" id="IPR029016">
    <property type="entry name" value="GAF-like_dom_sf"/>
</dbReference>
<evidence type="ECO:0000256" key="7">
    <source>
        <dbReference type="PROSITE-ProRule" id="PRU00169"/>
    </source>
</evidence>
<dbReference type="EMBL" id="QLTK01000031">
    <property type="protein sequence ID" value="RAS21053.1"/>
    <property type="molecule type" value="Genomic_DNA"/>
</dbReference>
<dbReference type="SMART" id="SM00388">
    <property type="entry name" value="HisKA"/>
    <property type="match status" value="1"/>
</dbReference>
<dbReference type="CDD" id="cd00075">
    <property type="entry name" value="HATPase"/>
    <property type="match status" value="1"/>
</dbReference>
<comment type="catalytic activity">
    <reaction evidence="1">
        <text>ATP + protein L-histidine = ADP + protein N-phospho-L-histidine.</text>
        <dbReference type="EC" id="2.7.13.3"/>
    </reaction>
</comment>
<dbReference type="InterPro" id="IPR001789">
    <property type="entry name" value="Sig_transdc_resp-reg_receiver"/>
</dbReference>
<dbReference type="SUPFAM" id="SSF55874">
    <property type="entry name" value="ATPase domain of HSP90 chaperone/DNA topoisomerase II/histidine kinase"/>
    <property type="match status" value="1"/>
</dbReference>
<dbReference type="PANTHER" id="PTHR43547">
    <property type="entry name" value="TWO-COMPONENT HISTIDINE KINASE"/>
    <property type="match status" value="1"/>
</dbReference>
<comment type="subcellular location">
    <subcellularLocation>
        <location evidence="2">Cell inner membrane</location>
        <topology evidence="2">Multi-pass membrane protein</topology>
    </subcellularLocation>
</comment>
<evidence type="ECO:0000256" key="1">
    <source>
        <dbReference type="ARBA" id="ARBA00000085"/>
    </source>
</evidence>
<feature type="domain" description="Response regulatory" evidence="9">
    <location>
        <begin position="445"/>
        <end position="561"/>
    </location>
</feature>
<feature type="domain" description="Histidine kinase" evidence="8">
    <location>
        <begin position="198"/>
        <end position="424"/>
    </location>
</feature>
<feature type="modified residue" description="4-aspartylphosphate" evidence="7">
    <location>
        <position position="494"/>
    </location>
</feature>
<dbReference type="GO" id="GO:0000155">
    <property type="term" value="F:phosphorelay sensor kinase activity"/>
    <property type="evidence" value="ECO:0007669"/>
    <property type="project" value="InterPro"/>
</dbReference>
<name>A0A329BDU8_9BURK</name>
<comment type="caution">
    <text evidence="10">The sequence shown here is derived from an EMBL/GenBank/DDBJ whole genome shotgun (WGS) entry which is preliminary data.</text>
</comment>